<accession>A0ABQ5JYD1</accession>
<dbReference type="PROSITE" id="PS50302">
    <property type="entry name" value="PUM"/>
    <property type="match status" value="6"/>
</dbReference>
<dbReference type="SMART" id="SM00025">
    <property type="entry name" value="Pumilio"/>
    <property type="match status" value="8"/>
</dbReference>
<dbReference type="PANTHER" id="PTHR12537:SF13">
    <property type="entry name" value="PUMILIO HOMOLOGY DOMAIN FAMILY MEMBER 4"/>
    <property type="match status" value="1"/>
</dbReference>
<evidence type="ECO:0000313" key="6">
    <source>
        <dbReference type="Proteomes" id="UP001057375"/>
    </source>
</evidence>
<feature type="repeat" description="Pumilio" evidence="2">
    <location>
        <begin position="555"/>
        <end position="590"/>
    </location>
</feature>
<sequence>MSMDNDPLAFDSTGIGDPSPIMPFLEPPKETLEYGSHSQRAISAPPRIDDTAPYELAFTAGAADIRSQPDYDIFYDSLPAEVRENAPPPLETLVFDRAIRDSLGPPHKAPSVPTIPPEHYGTAFDFPRPPLFHMDFRDPPQSFQHPSKTIQHVPSQPFYPSEGSQYRQHPMPIPHGSIPPPRHPAYAHPRDPRDQTMLPPAQYDPIYFPGYSRPPPTYMPGPSYGMPPMMGQHPQIQHPYDHMGSVMDSRVPGPSMMHQPSGIPQMSSNTYFHQPPSGQPRLPARPAISLGGEQTGLSEAPQLPPIDSTVKPKRLEIRRPGQKSPASTSPSAPIAPIHPQMHTAGMVPQPFGLGASALAAALQMTQLQAQVPKLPDPSAPKPGQKSPAATSPSAPIAPIHPQMHTAGMVPQPFGLGASALAAALQMTQLQAQVPKLPDPSAPKFIPPSATIHKPHPEIHFHPHAPGHRHDLPTVGDNLTELKGYLTDLACTKVGCCDLQKILKKEDEQSDELIGMILAESLDSMSIIMCNPFGNYFFQCLVKIASEEKRTELVKAVAPHLAKLSLNQHGTRSVQALLDAADTDKERQFIRSGLKDHVVPLIRDISGNHVISRCISCFSPDQAEFIHKAVCDNIEAVAKHQHGCCVLQKCISKGNELQQKRFLQSVCAHSYDLVNDQFANYVFQFCLETAHSKPTVFNVDRLIEGLEGKECELCVQKFSSNVIESCIKFASKSMKERVMLNILEHQDAINVMTNRFGNYVIKRIIKESHSERVKEVLKRVIRGNEMELKSSPYGRYVLSSFKARIG</sequence>
<dbReference type="Proteomes" id="UP001057375">
    <property type="component" value="Unassembled WGS sequence"/>
</dbReference>
<dbReference type="EMBL" id="BQXS01012317">
    <property type="protein sequence ID" value="GKT21436.1"/>
    <property type="molecule type" value="Genomic_DNA"/>
</dbReference>
<feature type="region of interest" description="Disordered" evidence="3">
    <location>
        <begin position="269"/>
        <end position="348"/>
    </location>
</feature>
<evidence type="ECO:0000259" key="4">
    <source>
        <dbReference type="PROSITE" id="PS50303"/>
    </source>
</evidence>
<organism evidence="5 6">
    <name type="scientific">Aduncisulcus paluster</name>
    <dbReference type="NCBI Taxonomy" id="2918883"/>
    <lineage>
        <taxon>Eukaryota</taxon>
        <taxon>Metamonada</taxon>
        <taxon>Carpediemonas-like organisms</taxon>
        <taxon>Aduncisulcus</taxon>
    </lineage>
</organism>
<reference evidence="5" key="1">
    <citation type="submission" date="2022-03" db="EMBL/GenBank/DDBJ databases">
        <title>Draft genome sequence of Aduncisulcus paluster, a free-living microaerophilic Fornicata.</title>
        <authorList>
            <person name="Yuyama I."/>
            <person name="Kume K."/>
            <person name="Tamura T."/>
            <person name="Inagaki Y."/>
            <person name="Hashimoto T."/>
        </authorList>
    </citation>
    <scope>NUCLEOTIDE SEQUENCE</scope>
    <source>
        <strain evidence="5">NY0171</strain>
    </source>
</reference>
<protein>
    <recommendedName>
        <fullName evidence="4">PUM-HD domain-containing protein</fullName>
    </recommendedName>
</protein>
<name>A0ABQ5JYD1_9EUKA</name>
<evidence type="ECO:0000256" key="1">
    <source>
        <dbReference type="ARBA" id="ARBA00022737"/>
    </source>
</evidence>
<dbReference type="Pfam" id="PF00806">
    <property type="entry name" value="PUF"/>
    <property type="match status" value="2"/>
</dbReference>
<feature type="repeat" description="Pumilio" evidence="2">
    <location>
        <begin position="628"/>
        <end position="663"/>
    </location>
</feature>
<feature type="compositionally biased region" description="Low complexity" evidence="3">
    <location>
        <begin position="386"/>
        <end position="399"/>
    </location>
</feature>
<keyword evidence="6" id="KW-1185">Reference proteome</keyword>
<gene>
    <name evidence="5" type="ORF">ADUPG1_011905</name>
</gene>
<dbReference type="InterPro" id="IPR033133">
    <property type="entry name" value="PUM-HD"/>
</dbReference>
<feature type="region of interest" description="Disordered" evidence="3">
    <location>
        <begin position="1"/>
        <end position="30"/>
    </location>
</feature>
<feature type="domain" description="PUM-HD" evidence="4">
    <location>
        <begin position="455"/>
        <end position="804"/>
    </location>
</feature>
<feature type="compositionally biased region" description="Low complexity" evidence="3">
    <location>
        <begin position="324"/>
        <end position="337"/>
    </location>
</feature>
<feature type="repeat" description="Pumilio" evidence="2">
    <location>
        <begin position="592"/>
        <end position="627"/>
    </location>
</feature>
<feature type="repeat" description="Pumilio" evidence="2">
    <location>
        <begin position="740"/>
        <end position="777"/>
    </location>
</feature>
<dbReference type="PROSITE" id="PS50303">
    <property type="entry name" value="PUM_HD"/>
    <property type="match status" value="1"/>
</dbReference>
<evidence type="ECO:0000313" key="5">
    <source>
        <dbReference type="EMBL" id="GKT21436.1"/>
    </source>
</evidence>
<dbReference type="InterPro" id="IPR011989">
    <property type="entry name" value="ARM-like"/>
</dbReference>
<dbReference type="InterPro" id="IPR016024">
    <property type="entry name" value="ARM-type_fold"/>
</dbReference>
<keyword evidence="1" id="KW-0677">Repeat</keyword>
<dbReference type="SUPFAM" id="SSF48371">
    <property type="entry name" value="ARM repeat"/>
    <property type="match status" value="1"/>
</dbReference>
<evidence type="ECO:0000256" key="3">
    <source>
        <dbReference type="SAM" id="MobiDB-lite"/>
    </source>
</evidence>
<feature type="repeat" description="Pumilio" evidence="2">
    <location>
        <begin position="519"/>
        <end position="554"/>
    </location>
</feature>
<dbReference type="PANTHER" id="PTHR12537">
    <property type="entry name" value="RNA BINDING PROTEIN PUMILIO-RELATED"/>
    <property type="match status" value="1"/>
</dbReference>
<dbReference type="Gene3D" id="1.25.10.10">
    <property type="entry name" value="Leucine-rich Repeat Variant"/>
    <property type="match status" value="1"/>
</dbReference>
<proteinExistence type="predicted"/>
<dbReference type="Pfam" id="PF22493">
    <property type="entry name" value="PUF_NOP9"/>
    <property type="match status" value="1"/>
</dbReference>
<feature type="repeat" description="Pumilio" evidence="2">
    <location>
        <begin position="664"/>
        <end position="703"/>
    </location>
</feature>
<dbReference type="InterPro" id="IPR001313">
    <property type="entry name" value="Pumilio_RNA-bd_rpt"/>
</dbReference>
<feature type="region of interest" description="Disordered" evidence="3">
    <location>
        <begin position="372"/>
        <end position="410"/>
    </location>
</feature>
<evidence type="ECO:0000256" key="2">
    <source>
        <dbReference type="PROSITE-ProRule" id="PRU00317"/>
    </source>
</evidence>
<comment type="caution">
    <text evidence="5">The sequence shown here is derived from an EMBL/GenBank/DDBJ whole genome shotgun (WGS) entry which is preliminary data.</text>
</comment>